<evidence type="ECO:0000313" key="2">
    <source>
        <dbReference type="Proteomes" id="UP001162992"/>
    </source>
</evidence>
<sequence>MEIQANRTRYASPEKEGRDEACISLLGADQALAILESLPVPSILAFGMTCRRLHDLANSDSLWALICRRDWGSRVVDTWSRSAGCKVGWKQLYCQMLFLGAAAWHRMQQGDVVPPPRASHSMNIVEGKMTVYGGGCDGGRHMDDTWVASLPEDILDGVVWEQASIGTPSGRFGQSSIVVGDILVLFGGINDKGIRQNDTWVNEGIRVANAEERSSWQLLEVAQSPPSRGAHAGCYAGDRMVVIFGGIGSDGVRLHDTWMLDFSEVPISWHEITTFESPSARSGHTLTWIGGKRMVLFGGRGTKFEVLNDVWLLDMEGDYPLWVELKASELHSAHGFPAPRAGHSASLIFGGRILIFGGEDARRSRKGDIWVLDPSAGLQVGRGTSNTNVTYRYTSFNENKFTRRFWKKLKQRGRPPSKRSFHGACTVDSSHAVIIFGGMIDGELSPDAAAGLGFDDKLYMLQLVP</sequence>
<gene>
    <name evidence="1" type="ORF">O6H91_10G082000</name>
</gene>
<keyword evidence="2" id="KW-1185">Reference proteome</keyword>
<accession>A0ACC2CIQ8</accession>
<organism evidence="1 2">
    <name type="scientific">Diphasiastrum complanatum</name>
    <name type="common">Issler's clubmoss</name>
    <name type="synonym">Lycopodium complanatum</name>
    <dbReference type="NCBI Taxonomy" id="34168"/>
    <lineage>
        <taxon>Eukaryota</taxon>
        <taxon>Viridiplantae</taxon>
        <taxon>Streptophyta</taxon>
        <taxon>Embryophyta</taxon>
        <taxon>Tracheophyta</taxon>
        <taxon>Lycopodiopsida</taxon>
        <taxon>Lycopodiales</taxon>
        <taxon>Lycopodiaceae</taxon>
        <taxon>Lycopodioideae</taxon>
        <taxon>Diphasiastrum</taxon>
    </lineage>
</organism>
<comment type="caution">
    <text evidence="1">The sequence shown here is derived from an EMBL/GenBank/DDBJ whole genome shotgun (WGS) entry which is preliminary data.</text>
</comment>
<reference evidence="2" key="1">
    <citation type="journal article" date="2024" name="Proc. Natl. Acad. Sci. U.S.A.">
        <title>Extraordinary preservation of gene collinearity over three hundred million years revealed in homosporous lycophytes.</title>
        <authorList>
            <person name="Li C."/>
            <person name="Wickell D."/>
            <person name="Kuo L.Y."/>
            <person name="Chen X."/>
            <person name="Nie B."/>
            <person name="Liao X."/>
            <person name="Peng D."/>
            <person name="Ji J."/>
            <person name="Jenkins J."/>
            <person name="Williams M."/>
            <person name="Shu S."/>
            <person name="Plott C."/>
            <person name="Barry K."/>
            <person name="Rajasekar S."/>
            <person name="Grimwood J."/>
            <person name="Han X."/>
            <person name="Sun S."/>
            <person name="Hou Z."/>
            <person name="He W."/>
            <person name="Dai G."/>
            <person name="Sun C."/>
            <person name="Schmutz J."/>
            <person name="Leebens-Mack J.H."/>
            <person name="Li F.W."/>
            <person name="Wang L."/>
        </authorList>
    </citation>
    <scope>NUCLEOTIDE SEQUENCE [LARGE SCALE GENOMIC DNA]</scope>
    <source>
        <strain evidence="2">cv. PW_Plant_1</strain>
    </source>
</reference>
<protein>
    <submittedName>
        <fullName evidence="1">Uncharacterized protein</fullName>
    </submittedName>
</protein>
<dbReference type="EMBL" id="CM055101">
    <property type="protein sequence ID" value="KAJ7541919.1"/>
    <property type="molecule type" value="Genomic_DNA"/>
</dbReference>
<evidence type="ECO:0000313" key="1">
    <source>
        <dbReference type="EMBL" id="KAJ7541919.1"/>
    </source>
</evidence>
<dbReference type="Proteomes" id="UP001162992">
    <property type="component" value="Chromosome 10"/>
</dbReference>
<name>A0ACC2CIQ8_DIPCM</name>
<proteinExistence type="predicted"/>